<comment type="caution">
    <text evidence="2">The sequence shown here is derived from an EMBL/GenBank/DDBJ whole genome shotgun (WGS) entry which is preliminary data.</text>
</comment>
<reference evidence="2 3" key="1">
    <citation type="submission" date="2017-09" db="EMBL/GenBank/DDBJ databases">
        <title>Large-scale bioinformatics analysis of Bacillus genomes uncovers conserved roles of natural products in bacterial physiology.</title>
        <authorList>
            <consortium name="Agbiome Team Llc"/>
            <person name="Bleich R.M."/>
            <person name="Kirk G.J."/>
            <person name="Santa Maria K.C."/>
            <person name="Allen S.E."/>
            <person name="Farag S."/>
            <person name="Shank E.A."/>
            <person name="Bowers A."/>
        </authorList>
    </citation>
    <scope>NUCLEOTIDE SEQUENCE [LARGE SCALE GENOMIC DNA]</scope>
    <source>
        <strain evidence="2 3">AFS006334</strain>
    </source>
</reference>
<dbReference type="RefSeq" id="WP_086407613.1">
    <property type="nucleotide sequence ID" value="NZ_NTXW01000051.1"/>
</dbReference>
<sequence length="261" mass="30854">MEKLIGPIITLIIALITNAIAFYQFRVKFKTFNEFDKLFLNKSEQKKLTDFQFLSDWLFLFFAMYLMPLIAFYQFEKPSNNWSLYLGTFGLLFMIISICCFVPVFIYSFQKDLPIKKYSRARKWGLANMLLSLIWIYPISYLIVTGKNWNVLPAIILFALLYSLFLNLVANQTKKKFSNTEYLVDILTEEELKQTPLIHAYTIDDKKSVLYHGGDSSRKTFYVCDFSSKIYLRYTPFQELDLNKNELRRTIPNDSKTTYKQ</sequence>
<dbReference type="AlphaFoldDB" id="A0A9X6UIX8"/>
<feature type="transmembrane region" description="Helical" evidence="1">
    <location>
        <begin position="85"/>
        <end position="106"/>
    </location>
</feature>
<gene>
    <name evidence="2" type="ORF">CN475_25965</name>
</gene>
<keyword evidence="1" id="KW-1133">Transmembrane helix</keyword>
<feature type="transmembrane region" description="Helical" evidence="1">
    <location>
        <begin position="150"/>
        <end position="170"/>
    </location>
</feature>
<evidence type="ECO:0000313" key="3">
    <source>
        <dbReference type="Proteomes" id="UP000219869"/>
    </source>
</evidence>
<dbReference type="EMBL" id="NTXW01000051">
    <property type="protein sequence ID" value="PEQ82006.1"/>
    <property type="molecule type" value="Genomic_DNA"/>
</dbReference>
<accession>A0A9X6UIX8</accession>
<feature type="transmembrane region" description="Helical" evidence="1">
    <location>
        <begin position="126"/>
        <end position="144"/>
    </location>
</feature>
<name>A0A9X6UIX8_BACCE</name>
<dbReference type="Proteomes" id="UP000219869">
    <property type="component" value="Unassembled WGS sequence"/>
</dbReference>
<keyword evidence="1" id="KW-0472">Membrane</keyword>
<keyword evidence="1" id="KW-0812">Transmembrane</keyword>
<feature type="transmembrane region" description="Helical" evidence="1">
    <location>
        <begin position="6"/>
        <end position="25"/>
    </location>
</feature>
<evidence type="ECO:0000313" key="2">
    <source>
        <dbReference type="EMBL" id="PEQ82006.1"/>
    </source>
</evidence>
<protein>
    <submittedName>
        <fullName evidence="2">Uncharacterized protein</fullName>
    </submittedName>
</protein>
<evidence type="ECO:0000256" key="1">
    <source>
        <dbReference type="SAM" id="Phobius"/>
    </source>
</evidence>
<proteinExistence type="predicted"/>
<feature type="transmembrane region" description="Helical" evidence="1">
    <location>
        <begin position="53"/>
        <end position="73"/>
    </location>
</feature>
<organism evidence="2 3">
    <name type="scientific">Bacillus cereus</name>
    <dbReference type="NCBI Taxonomy" id="1396"/>
    <lineage>
        <taxon>Bacteria</taxon>
        <taxon>Bacillati</taxon>
        <taxon>Bacillota</taxon>
        <taxon>Bacilli</taxon>
        <taxon>Bacillales</taxon>
        <taxon>Bacillaceae</taxon>
        <taxon>Bacillus</taxon>
        <taxon>Bacillus cereus group</taxon>
    </lineage>
</organism>